<evidence type="ECO:0000259" key="8">
    <source>
        <dbReference type="Pfam" id="PF12704"/>
    </source>
</evidence>
<dbReference type="PANTHER" id="PTHR43738:SF2">
    <property type="entry name" value="ABC TRANSPORTER PERMEASE"/>
    <property type="match status" value="1"/>
</dbReference>
<feature type="domain" description="MacB-like periplasmic core" evidence="8">
    <location>
        <begin position="22"/>
        <end position="212"/>
    </location>
</feature>
<evidence type="ECO:0000256" key="6">
    <source>
        <dbReference type="SAM" id="Phobius"/>
    </source>
</evidence>
<accession>A0A833LZ13</accession>
<name>A0A833LZ13_9LEPT</name>
<organism evidence="9 10">
    <name type="scientific">Leptonema illini</name>
    <dbReference type="NCBI Taxonomy" id="183"/>
    <lineage>
        <taxon>Bacteria</taxon>
        <taxon>Pseudomonadati</taxon>
        <taxon>Spirochaetota</taxon>
        <taxon>Spirochaetia</taxon>
        <taxon>Leptospirales</taxon>
        <taxon>Leptospiraceae</taxon>
        <taxon>Leptonema</taxon>
    </lineage>
</organism>
<evidence type="ECO:0000313" key="10">
    <source>
        <dbReference type="Proteomes" id="UP000460298"/>
    </source>
</evidence>
<evidence type="ECO:0000256" key="1">
    <source>
        <dbReference type="ARBA" id="ARBA00004651"/>
    </source>
</evidence>
<dbReference type="AlphaFoldDB" id="A0A833LZ13"/>
<evidence type="ECO:0000259" key="7">
    <source>
        <dbReference type="Pfam" id="PF02687"/>
    </source>
</evidence>
<feature type="domain" description="ABC3 transporter permease C-terminal" evidence="7">
    <location>
        <begin position="301"/>
        <end position="418"/>
    </location>
</feature>
<evidence type="ECO:0000256" key="3">
    <source>
        <dbReference type="ARBA" id="ARBA00022692"/>
    </source>
</evidence>
<gene>
    <name evidence="9" type="ORF">F9K24_06555</name>
</gene>
<evidence type="ECO:0000313" key="9">
    <source>
        <dbReference type="EMBL" id="KAB2933505.1"/>
    </source>
</evidence>
<keyword evidence="5 6" id="KW-0472">Membrane</keyword>
<dbReference type="InterPro" id="IPR003838">
    <property type="entry name" value="ABC3_permease_C"/>
</dbReference>
<keyword evidence="4 6" id="KW-1133">Transmembrane helix</keyword>
<dbReference type="PANTHER" id="PTHR43738">
    <property type="entry name" value="ABC TRANSPORTER, MEMBRANE PROTEIN"/>
    <property type="match status" value="1"/>
</dbReference>
<keyword evidence="2" id="KW-1003">Cell membrane</keyword>
<dbReference type="GO" id="GO:0005886">
    <property type="term" value="C:plasma membrane"/>
    <property type="evidence" value="ECO:0007669"/>
    <property type="project" value="UniProtKB-SubCell"/>
</dbReference>
<dbReference type="Pfam" id="PF12704">
    <property type="entry name" value="MacB_PCD"/>
    <property type="match status" value="1"/>
</dbReference>
<dbReference type="InterPro" id="IPR051125">
    <property type="entry name" value="ABC-4/HrtB_transporter"/>
</dbReference>
<reference evidence="9 10" key="1">
    <citation type="submission" date="2019-10" db="EMBL/GenBank/DDBJ databases">
        <title>Extracellular Electron Transfer in a Candidatus Methanoperedens spp. Enrichment Culture.</title>
        <authorList>
            <person name="Berger S."/>
            <person name="Rangel Shaw D."/>
            <person name="Berben T."/>
            <person name="In 'T Zandt M."/>
            <person name="Frank J."/>
            <person name="Reimann J."/>
            <person name="Jetten M.S.M."/>
            <person name="Welte C.U."/>
        </authorList>
    </citation>
    <scope>NUCLEOTIDE SEQUENCE [LARGE SCALE GENOMIC DNA]</scope>
    <source>
        <strain evidence="9">SB12</strain>
    </source>
</reference>
<dbReference type="Proteomes" id="UP000460298">
    <property type="component" value="Unassembled WGS sequence"/>
</dbReference>
<dbReference type="InterPro" id="IPR025857">
    <property type="entry name" value="MacB_PCD"/>
</dbReference>
<evidence type="ECO:0000256" key="2">
    <source>
        <dbReference type="ARBA" id="ARBA00022475"/>
    </source>
</evidence>
<feature type="transmembrane region" description="Helical" evidence="6">
    <location>
        <begin position="301"/>
        <end position="322"/>
    </location>
</feature>
<comment type="subcellular location">
    <subcellularLocation>
        <location evidence="1">Cell membrane</location>
        <topology evidence="1">Multi-pass membrane protein</topology>
    </subcellularLocation>
</comment>
<evidence type="ECO:0000256" key="4">
    <source>
        <dbReference type="ARBA" id="ARBA00022989"/>
    </source>
</evidence>
<feature type="transmembrane region" description="Helical" evidence="6">
    <location>
        <begin position="392"/>
        <end position="413"/>
    </location>
</feature>
<dbReference type="EMBL" id="WBUI01000005">
    <property type="protein sequence ID" value="KAB2933505.1"/>
    <property type="molecule type" value="Genomic_DNA"/>
</dbReference>
<sequence length="427" mass="46450">MKSAIVVRLACRSLLARRFTAALTVITVAISVALFAATEQVRSGARSGFEGAIRGVDLVVGARTGPVNLILYSVFRIGSPTSNMTMKSYERFAAHPAVQWSIPISLGDSFRGFRVAGTTSAFYERYRFGDDRQIQFKEGNGPQRLFDAVIGADVADRLGLNSGRKIVLTHGISQSAGILDHEELPFLITGVIQRTGTPVDRTVFISLEALEAIHLDWYSGAPPAEGEETPREKIEEMYRKGELKPKQITTFYIGTKNRFEVLRLQREIQDYSDEALTAALPGVALQELWQSVSILETALRIMSLFIVAGGLSGMMLSLFMLLDRRRKEMAVLRALGAGPGLLAMLMIAEAALLSATGATLGLLVSRITLSLLAEPFGMQTGFFVRIVPPGTIDLLTIPIVTVLGMLAGLFPAIQAVRRSMQDGLYAP</sequence>
<keyword evidence="3 6" id="KW-0812">Transmembrane</keyword>
<feature type="transmembrane region" description="Helical" evidence="6">
    <location>
        <begin position="342"/>
        <end position="372"/>
    </location>
</feature>
<comment type="caution">
    <text evidence="9">The sequence shown here is derived from an EMBL/GenBank/DDBJ whole genome shotgun (WGS) entry which is preliminary data.</text>
</comment>
<protein>
    <submittedName>
        <fullName evidence="9">FtsX-like permease family protein</fullName>
    </submittedName>
</protein>
<proteinExistence type="predicted"/>
<dbReference type="Pfam" id="PF02687">
    <property type="entry name" value="FtsX"/>
    <property type="match status" value="1"/>
</dbReference>
<evidence type="ECO:0000256" key="5">
    <source>
        <dbReference type="ARBA" id="ARBA00023136"/>
    </source>
</evidence>